<feature type="non-terminal residue" evidence="1">
    <location>
        <position position="1"/>
    </location>
</feature>
<evidence type="ECO:0000313" key="1">
    <source>
        <dbReference type="EMBL" id="KNZ47563.1"/>
    </source>
</evidence>
<dbReference type="Proteomes" id="UP000037035">
    <property type="component" value="Unassembled WGS sequence"/>
</dbReference>
<evidence type="ECO:0000313" key="2">
    <source>
        <dbReference type="Proteomes" id="UP000037035"/>
    </source>
</evidence>
<accession>A0A0L6UGA7</accession>
<comment type="caution">
    <text evidence="1">The sequence shown here is derived from an EMBL/GenBank/DDBJ whole genome shotgun (WGS) entry which is preliminary data.</text>
</comment>
<keyword evidence="2" id="KW-1185">Reference proteome</keyword>
<dbReference type="AlphaFoldDB" id="A0A0L6UGA7"/>
<sequence length="132" mass="15434">QLVTQLIEERAYQNCNILGQAISDRIFNIVINDKNEEMLYGIWITLKQIYSGDSFLLVYRTWNKWMSIKFNKAINQFITRVEKRPEQAARMASITLEPHILKAPCILKKILDLASRDPQLKEICQSIVLDNH</sequence>
<name>A0A0L6UGA7_9BASI</name>
<reference evidence="1 2" key="1">
    <citation type="submission" date="2015-08" db="EMBL/GenBank/DDBJ databases">
        <title>Next Generation Sequencing and Analysis of the Genome of Puccinia sorghi L Schw, the Causal Agent of Maize Common Rust.</title>
        <authorList>
            <person name="Rochi L."/>
            <person name="Burguener G."/>
            <person name="Darino M."/>
            <person name="Turjanski A."/>
            <person name="Kreff E."/>
            <person name="Dieguez M.J."/>
            <person name="Sacco F."/>
        </authorList>
    </citation>
    <scope>NUCLEOTIDE SEQUENCE [LARGE SCALE GENOMIC DNA]</scope>
    <source>
        <strain evidence="1 2">RO10H11247</strain>
    </source>
</reference>
<proteinExistence type="predicted"/>
<gene>
    <name evidence="1" type="ORF">VP01_6306g1</name>
</gene>
<protein>
    <submittedName>
        <fullName evidence="1">Uncharacterized protein</fullName>
    </submittedName>
</protein>
<dbReference type="EMBL" id="LAVV01011615">
    <property type="protein sequence ID" value="KNZ47563.1"/>
    <property type="molecule type" value="Genomic_DNA"/>
</dbReference>
<dbReference type="VEuPathDB" id="FungiDB:VP01_6306g1"/>
<organism evidence="1 2">
    <name type="scientific">Puccinia sorghi</name>
    <dbReference type="NCBI Taxonomy" id="27349"/>
    <lineage>
        <taxon>Eukaryota</taxon>
        <taxon>Fungi</taxon>
        <taxon>Dikarya</taxon>
        <taxon>Basidiomycota</taxon>
        <taxon>Pucciniomycotina</taxon>
        <taxon>Pucciniomycetes</taxon>
        <taxon>Pucciniales</taxon>
        <taxon>Pucciniaceae</taxon>
        <taxon>Puccinia</taxon>
    </lineage>
</organism>